<dbReference type="STRING" id="1656094.BFC18_02630"/>
<evidence type="ECO:0000313" key="7">
    <source>
        <dbReference type="Proteomes" id="UP000175691"/>
    </source>
</evidence>
<evidence type="ECO:0000256" key="3">
    <source>
        <dbReference type="ARBA" id="ARBA00022741"/>
    </source>
</evidence>
<dbReference type="RefSeq" id="WP_070123388.1">
    <property type="nucleotide sequence ID" value="NZ_MDHN01000004.1"/>
</dbReference>
<accession>A0A1E7ZG31</accession>
<gene>
    <name evidence="6" type="ORF">BFC18_02630</name>
</gene>
<evidence type="ECO:0000256" key="1">
    <source>
        <dbReference type="ARBA" id="ARBA00005417"/>
    </source>
</evidence>
<feature type="domain" description="ABC transporter" evidence="5">
    <location>
        <begin position="1"/>
        <end position="220"/>
    </location>
</feature>
<dbReference type="InterPro" id="IPR050166">
    <property type="entry name" value="ABC_transporter_ATP-bind"/>
</dbReference>
<dbReference type="PANTHER" id="PTHR42788">
    <property type="entry name" value="TAURINE IMPORT ATP-BINDING PROTEIN-RELATED"/>
    <property type="match status" value="1"/>
</dbReference>
<dbReference type="OrthoDB" id="9802264at2"/>
<dbReference type="InterPro" id="IPR017871">
    <property type="entry name" value="ABC_transporter-like_CS"/>
</dbReference>
<dbReference type="GO" id="GO:0016887">
    <property type="term" value="F:ATP hydrolysis activity"/>
    <property type="evidence" value="ECO:0007669"/>
    <property type="project" value="InterPro"/>
</dbReference>
<dbReference type="SUPFAM" id="SSF52540">
    <property type="entry name" value="P-loop containing nucleoside triphosphate hydrolases"/>
    <property type="match status" value="1"/>
</dbReference>
<keyword evidence="7" id="KW-1185">Reference proteome</keyword>
<keyword evidence="3" id="KW-0547">Nucleotide-binding</keyword>
<proteinExistence type="inferred from homology"/>
<evidence type="ECO:0000256" key="2">
    <source>
        <dbReference type="ARBA" id="ARBA00022448"/>
    </source>
</evidence>
<dbReference type="GO" id="GO:0005524">
    <property type="term" value="F:ATP binding"/>
    <property type="evidence" value="ECO:0007669"/>
    <property type="project" value="UniProtKB-KW"/>
</dbReference>
<protein>
    <recommendedName>
        <fullName evidence="5">ABC transporter domain-containing protein</fullName>
    </recommendedName>
</protein>
<dbReference type="EMBL" id="MDHN01000004">
    <property type="protein sequence ID" value="OFC72473.1"/>
    <property type="molecule type" value="Genomic_DNA"/>
</dbReference>
<comment type="caution">
    <text evidence="6">The sequence shown here is derived from an EMBL/GenBank/DDBJ whole genome shotgun (WGS) entry which is preliminary data.</text>
</comment>
<organism evidence="6 7">
    <name type="scientific">Alteromonas confluentis</name>
    <dbReference type="NCBI Taxonomy" id="1656094"/>
    <lineage>
        <taxon>Bacteria</taxon>
        <taxon>Pseudomonadati</taxon>
        <taxon>Pseudomonadota</taxon>
        <taxon>Gammaproteobacteria</taxon>
        <taxon>Alteromonadales</taxon>
        <taxon>Alteromonadaceae</taxon>
        <taxon>Alteromonas/Salinimonas group</taxon>
        <taxon>Alteromonas</taxon>
    </lineage>
</organism>
<evidence type="ECO:0000313" key="6">
    <source>
        <dbReference type="EMBL" id="OFC72473.1"/>
    </source>
</evidence>
<dbReference type="Gene3D" id="3.40.50.300">
    <property type="entry name" value="P-loop containing nucleotide triphosphate hydrolases"/>
    <property type="match status" value="1"/>
</dbReference>
<name>A0A1E7ZG31_9ALTE</name>
<dbReference type="Proteomes" id="UP000175691">
    <property type="component" value="Unassembled WGS sequence"/>
</dbReference>
<dbReference type="InterPro" id="IPR003439">
    <property type="entry name" value="ABC_transporter-like_ATP-bd"/>
</dbReference>
<dbReference type="Pfam" id="PF00005">
    <property type="entry name" value="ABC_tran"/>
    <property type="match status" value="1"/>
</dbReference>
<dbReference type="AlphaFoldDB" id="A0A1E7ZG31"/>
<dbReference type="PANTHER" id="PTHR42788:SF13">
    <property type="entry name" value="ALIPHATIC SULFONATES IMPORT ATP-BINDING PROTEIN SSUB"/>
    <property type="match status" value="1"/>
</dbReference>
<sequence length="240" mass="26311">MRIEVKLKAFEAATPLIADLNFSVEEGEIVALIGPSGAGKSTLLNIIAGLDTDYDGNIANVPERPVGLMFQEARLMPWLTALENITLVAPASHPDPQSEAKKLLSLVGLEKDINSYPARLSGGMAKRLALARAMMFNPGVLLMDEPFSSLDAPAAESLRRLLLTLKKEKPFSIIYVTHDLKEAVTIADRVLILDAKPMTIVHQEIISLPRPRFLHDEAVNEVCKPLYNAFPALLYGDTDR</sequence>
<keyword evidence="4" id="KW-0067">ATP-binding</keyword>
<reference evidence="6 7" key="1">
    <citation type="submission" date="2016-08" db="EMBL/GenBank/DDBJ databases">
        <authorList>
            <person name="Seilhamer J.J."/>
        </authorList>
    </citation>
    <scope>NUCLEOTIDE SEQUENCE [LARGE SCALE GENOMIC DNA]</scope>
    <source>
        <strain evidence="6 7">KCTC 42603</strain>
    </source>
</reference>
<comment type="similarity">
    <text evidence="1">Belongs to the ABC transporter superfamily.</text>
</comment>
<evidence type="ECO:0000259" key="5">
    <source>
        <dbReference type="PROSITE" id="PS50893"/>
    </source>
</evidence>
<dbReference type="PROSITE" id="PS00211">
    <property type="entry name" value="ABC_TRANSPORTER_1"/>
    <property type="match status" value="1"/>
</dbReference>
<keyword evidence="2" id="KW-0813">Transport</keyword>
<dbReference type="InterPro" id="IPR027417">
    <property type="entry name" value="P-loop_NTPase"/>
</dbReference>
<evidence type="ECO:0000256" key="4">
    <source>
        <dbReference type="ARBA" id="ARBA00022840"/>
    </source>
</evidence>
<dbReference type="InterPro" id="IPR003593">
    <property type="entry name" value="AAA+_ATPase"/>
</dbReference>
<dbReference type="PROSITE" id="PS50893">
    <property type="entry name" value="ABC_TRANSPORTER_2"/>
    <property type="match status" value="1"/>
</dbReference>
<dbReference type="SMART" id="SM00382">
    <property type="entry name" value="AAA"/>
    <property type="match status" value="1"/>
</dbReference>